<feature type="transmembrane region" description="Helical" evidence="1">
    <location>
        <begin position="71"/>
        <end position="93"/>
    </location>
</feature>
<evidence type="ECO:0000313" key="2">
    <source>
        <dbReference type="EMBL" id="MBS3848237.1"/>
    </source>
</evidence>
<sequence>MTYLRIVLLLIAISQLALGVLTLFAPEFFLASMGLATPPSDSFYLIGMLAARFLAFGVALIVLARRPQVDALWLQAMLAIQLVDLGVGLFYTANGVLPLAVSGFPMFNAILFSGLLLIALRRRQPPIMA</sequence>
<keyword evidence="3" id="KW-1185">Reference proteome</keyword>
<dbReference type="EMBL" id="JAGXTP010000001">
    <property type="protein sequence ID" value="MBS3848237.1"/>
    <property type="molecule type" value="Genomic_DNA"/>
</dbReference>
<dbReference type="AlphaFoldDB" id="A0A942E691"/>
<protein>
    <submittedName>
        <fullName evidence="2">Uncharacterized protein</fullName>
    </submittedName>
</protein>
<evidence type="ECO:0000256" key="1">
    <source>
        <dbReference type="SAM" id="Phobius"/>
    </source>
</evidence>
<proteinExistence type="predicted"/>
<organism evidence="2 3">
    <name type="scientific">Devosia litorisediminis</name>
    <dbReference type="NCBI Taxonomy" id="2829817"/>
    <lineage>
        <taxon>Bacteria</taxon>
        <taxon>Pseudomonadati</taxon>
        <taxon>Pseudomonadota</taxon>
        <taxon>Alphaproteobacteria</taxon>
        <taxon>Hyphomicrobiales</taxon>
        <taxon>Devosiaceae</taxon>
        <taxon>Devosia</taxon>
    </lineage>
</organism>
<keyword evidence="1" id="KW-1133">Transmembrane helix</keyword>
<name>A0A942E691_9HYPH</name>
<evidence type="ECO:0000313" key="3">
    <source>
        <dbReference type="Proteomes" id="UP000678281"/>
    </source>
</evidence>
<feature type="transmembrane region" description="Helical" evidence="1">
    <location>
        <begin position="99"/>
        <end position="120"/>
    </location>
</feature>
<keyword evidence="1" id="KW-0812">Transmembrane</keyword>
<dbReference type="RefSeq" id="WP_212657798.1">
    <property type="nucleotide sequence ID" value="NZ_JAGXTP010000001.1"/>
</dbReference>
<reference evidence="2" key="1">
    <citation type="submission" date="2021-04" db="EMBL/GenBank/DDBJ databases">
        <title>Devosia litorisediminis sp. nov., isolated from a sand dune.</title>
        <authorList>
            <person name="Park S."/>
            <person name="Yoon J.-H."/>
        </authorList>
    </citation>
    <scope>NUCLEOTIDE SEQUENCE</scope>
    <source>
        <strain evidence="2">BSSL-BM10</strain>
    </source>
</reference>
<keyword evidence="1" id="KW-0472">Membrane</keyword>
<feature type="transmembrane region" description="Helical" evidence="1">
    <location>
        <begin position="43"/>
        <end position="64"/>
    </location>
</feature>
<dbReference type="Proteomes" id="UP000678281">
    <property type="component" value="Unassembled WGS sequence"/>
</dbReference>
<accession>A0A942E691</accession>
<comment type="caution">
    <text evidence="2">The sequence shown here is derived from an EMBL/GenBank/DDBJ whole genome shotgun (WGS) entry which is preliminary data.</text>
</comment>
<gene>
    <name evidence="2" type="ORF">KD146_05950</name>
</gene>